<dbReference type="Proteomes" id="UP000184041">
    <property type="component" value="Unassembled WGS sequence"/>
</dbReference>
<dbReference type="PANTHER" id="PTHR43046:SF14">
    <property type="entry name" value="MUTT_NUDIX FAMILY PROTEIN"/>
    <property type="match status" value="1"/>
</dbReference>
<reference evidence="4 5" key="1">
    <citation type="submission" date="2016-11" db="EMBL/GenBank/DDBJ databases">
        <authorList>
            <person name="Jaros S."/>
            <person name="Januszkiewicz K."/>
            <person name="Wedrychowicz H."/>
        </authorList>
    </citation>
    <scope>NUCLEOTIDE SEQUENCE [LARGE SCALE GENOMIC DNA]</scope>
    <source>
        <strain evidence="4 5">DSM 21986</strain>
    </source>
</reference>
<name>A0A1M4WAT5_9BACT</name>
<dbReference type="PANTHER" id="PTHR43046">
    <property type="entry name" value="GDP-MANNOSE MANNOSYL HYDROLASE"/>
    <property type="match status" value="1"/>
</dbReference>
<dbReference type="AlphaFoldDB" id="A0A1M4WAT5"/>
<accession>A0A1M4WAT5</accession>
<dbReference type="PROSITE" id="PS51462">
    <property type="entry name" value="NUDIX"/>
    <property type="match status" value="1"/>
</dbReference>
<sequence>MNEPESVFGHQLRLRVGGLMVEQDAILLVKLQSPVTGKTVWMPPGGGVDFGESMVEALRREFREETQTEIGVHRLLHLRELIDEPYHAVECYFEVSKITGKPSAGRDPELGDRDQLIEDVAWTAVDELDNLPFEPLDLLRKLKHWRDRSSFDIFSP</sequence>
<dbReference type="Pfam" id="PF00293">
    <property type="entry name" value="NUDIX"/>
    <property type="match status" value="1"/>
</dbReference>
<keyword evidence="5" id="KW-1185">Reference proteome</keyword>
<evidence type="ECO:0000256" key="1">
    <source>
        <dbReference type="ARBA" id="ARBA00001946"/>
    </source>
</evidence>
<evidence type="ECO:0000256" key="2">
    <source>
        <dbReference type="ARBA" id="ARBA00022801"/>
    </source>
</evidence>
<dbReference type="InterPro" id="IPR015797">
    <property type="entry name" value="NUDIX_hydrolase-like_dom_sf"/>
</dbReference>
<dbReference type="OrthoDB" id="9810648at2"/>
<comment type="cofactor">
    <cofactor evidence="1">
        <name>Mg(2+)</name>
        <dbReference type="ChEBI" id="CHEBI:18420"/>
    </cofactor>
</comment>
<organism evidence="4 5">
    <name type="scientific">Fodinibius roseus</name>
    <dbReference type="NCBI Taxonomy" id="1194090"/>
    <lineage>
        <taxon>Bacteria</taxon>
        <taxon>Pseudomonadati</taxon>
        <taxon>Balneolota</taxon>
        <taxon>Balneolia</taxon>
        <taxon>Balneolales</taxon>
        <taxon>Balneolaceae</taxon>
        <taxon>Fodinibius</taxon>
    </lineage>
</organism>
<dbReference type="GO" id="GO:0016787">
    <property type="term" value="F:hydrolase activity"/>
    <property type="evidence" value="ECO:0007669"/>
    <property type="project" value="UniProtKB-KW"/>
</dbReference>
<dbReference type="EMBL" id="FQUS01000003">
    <property type="protein sequence ID" value="SHE78329.1"/>
    <property type="molecule type" value="Genomic_DNA"/>
</dbReference>
<dbReference type="SUPFAM" id="SSF55811">
    <property type="entry name" value="Nudix"/>
    <property type="match status" value="1"/>
</dbReference>
<protein>
    <submittedName>
        <fullName evidence="4">8-oxo-dGTP diphosphatase</fullName>
    </submittedName>
</protein>
<proteinExistence type="predicted"/>
<gene>
    <name evidence="4" type="ORF">SAMN05443144_103171</name>
</gene>
<keyword evidence="2" id="KW-0378">Hydrolase</keyword>
<dbReference type="InterPro" id="IPR000086">
    <property type="entry name" value="NUDIX_hydrolase_dom"/>
</dbReference>
<evidence type="ECO:0000259" key="3">
    <source>
        <dbReference type="PROSITE" id="PS51462"/>
    </source>
</evidence>
<feature type="domain" description="Nudix hydrolase" evidence="3">
    <location>
        <begin position="11"/>
        <end position="144"/>
    </location>
</feature>
<evidence type="ECO:0000313" key="4">
    <source>
        <dbReference type="EMBL" id="SHE78329.1"/>
    </source>
</evidence>
<dbReference type="STRING" id="1194090.SAMN05443144_103171"/>
<dbReference type="Gene3D" id="3.90.79.10">
    <property type="entry name" value="Nucleoside Triphosphate Pyrophosphohydrolase"/>
    <property type="match status" value="1"/>
</dbReference>
<dbReference type="RefSeq" id="WP_073059718.1">
    <property type="nucleotide sequence ID" value="NZ_FQUS01000003.1"/>
</dbReference>
<evidence type="ECO:0000313" key="5">
    <source>
        <dbReference type="Proteomes" id="UP000184041"/>
    </source>
</evidence>